<dbReference type="Gene3D" id="3.40.190.10">
    <property type="entry name" value="Periplasmic binding protein-like II"/>
    <property type="match status" value="2"/>
</dbReference>
<evidence type="ECO:0000313" key="2">
    <source>
        <dbReference type="EMBL" id="MBC3807411.1"/>
    </source>
</evidence>
<dbReference type="Proteomes" id="UP000648257">
    <property type="component" value="Unassembled WGS sequence"/>
</dbReference>
<gene>
    <name evidence="2" type="ORF">H8K52_08655</name>
</gene>
<keyword evidence="3" id="KW-1185">Reference proteome</keyword>
<name>A0ABR6X3H9_9BURK</name>
<reference evidence="2 3" key="1">
    <citation type="submission" date="2020-08" db="EMBL/GenBank/DDBJ databases">
        <title>Novel species isolated from subtropical streams in China.</title>
        <authorList>
            <person name="Lu H."/>
        </authorList>
    </citation>
    <scope>NUCLEOTIDE SEQUENCE [LARGE SCALE GENOMIC DNA]</scope>
    <source>
        <strain evidence="2 3">KACC 16656</strain>
    </source>
</reference>
<evidence type="ECO:0000313" key="3">
    <source>
        <dbReference type="Proteomes" id="UP000648257"/>
    </source>
</evidence>
<proteinExistence type="predicted"/>
<comment type="caution">
    <text evidence="2">The sequence shown here is derived from an EMBL/GenBank/DDBJ whole genome shotgun (WGS) entry which is preliminary data.</text>
</comment>
<dbReference type="Pfam" id="PF00497">
    <property type="entry name" value="SBP_bac_3"/>
    <property type="match status" value="1"/>
</dbReference>
<dbReference type="SUPFAM" id="SSF53850">
    <property type="entry name" value="Periplasmic binding protein-like II"/>
    <property type="match status" value="1"/>
</dbReference>
<organism evidence="2 3">
    <name type="scientific">Undibacterium seohonense</name>
    <dbReference type="NCBI Taxonomy" id="1344950"/>
    <lineage>
        <taxon>Bacteria</taxon>
        <taxon>Pseudomonadati</taxon>
        <taxon>Pseudomonadota</taxon>
        <taxon>Betaproteobacteria</taxon>
        <taxon>Burkholderiales</taxon>
        <taxon>Oxalobacteraceae</taxon>
        <taxon>Undibacterium</taxon>
    </lineage>
</organism>
<dbReference type="EMBL" id="JACOFW010000007">
    <property type="protein sequence ID" value="MBC3807411.1"/>
    <property type="molecule type" value="Genomic_DNA"/>
</dbReference>
<dbReference type="InterPro" id="IPR001638">
    <property type="entry name" value="Solute-binding_3/MltF_N"/>
</dbReference>
<sequence length="261" mass="29816">MRIVRFILLLVILLGMGLGTLQAAEKVAVRLFLQENLDPQGKQVALDPKMMEVLDYFERRAGLKFETVILPWKRAQIETLDGKGIIYGFSRSAERNRVYHFSQPFVTEKIWGVTYGSPKPKYKRPEDLRGKVVSIGRGFSHGMEFDQARNVIFTVQEDSASIIARFKKLMAKRSDMMVWPIRGLEHTKDVENYLNRVLVQESNDPELKGVHFDVTENPLFLDTTHFASAQGKYIDVIAKIDKAITRGKKDGSLAAVLRDYH</sequence>
<accession>A0ABR6X3H9</accession>
<evidence type="ECO:0000259" key="1">
    <source>
        <dbReference type="Pfam" id="PF00497"/>
    </source>
</evidence>
<feature type="domain" description="Solute-binding protein family 3/N-terminal" evidence="1">
    <location>
        <begin position="51"/>
        <end position="260"/>
    </location>
</feature>
<protein>
    <submittedName>
        <fullName evidence="2">Transporter substrate-binding domain-containing protein</fullName>
    </submittedName>
</protein>
<dbReference type="RefSeq" id="WP_186922495.1">
    <property type="nucleotide sequence ID" value="NZ_JACOFW010000007.1"/>
</dbReference>